<gene>
    <name evidence="1" type="ORF">ACE1CI_10630</name>
</gene>
<evidence type="ECO:0000313" key="1">
    <source>
        <dbReference type="EMBL" id="MFB2893357.1"/>
    </source>
</evidence>
<proteinExistence type="predicted"/>
<protein>
    <submittedName>
        <fullName evidence="1">Uncharacterized protein</fullName>
    </submittedName>
</protein>
<keyword evidence="2" id="KW-1185">Reference proteome</keyword>
<organism evidence="1 2">
    <name type="scientific">Floridaenema flaviceps BLCC-F50</name>
    <dbReference type="NCBI Taxonomy" id="3153642"/>
    <lineage>
        <taxon>Bacteria</taxon>
        <taxon>Bacillati</taxon>
        <taxon>Cyanobacteriota</taxon>
        <taxon>Cyanophyceae</taxon>
        <taxon>Oscillatoriophycideae</taxon>
        <taxon>Aerosakkonematales</taxon>
        <taxon>Aerosakkonemataceae</taxon>
        <taxon>Floridanema</taxon>
        <taxon>Floridanema flaviceps</taxon>
    </lineage>
</organism>
<dbReference type="Proteomes" id="UP001576784">
    <property type="component" value="Unassembled WGS sequence"/>
</dbReference>
<comment type="caution">
    <text evidence="1">The sequence shown here is derived from an EMBL/GenBank/DDBJ whole genome shotgun (WGS) entry which is preliminary data.</text>
</comment>
<dbReference type="EMBL" id="JBHFNR010000075">
    <property type="protein sequence ID" value="MFB2893357.1"/>
    <property type="molecule type" value="Genomic_DNA"/>
</dbReference>
<name>A0ABV4XQG8_9CYAN</name>
<sequence>MSRIYISVEAVDPESGEIVSLFNPRTQVKKRGEESDRTFALL</sequence>
<accession>A0ABV4XQG8</accession>
<evidence type="ECO:0000313" key="2">
    <source>
        <dbReference type="Proteomes" id="UP001576784"/>
    </source>
</evidence>
<dbReference type="RefSeq" id="WP_413263019.1">
    <property type="nucleotide sequence ID" value="NZ_JBHFNR010000075.1"/>
</dbReference>
<reference evidence="1 2" key="1">
    <citation type="submission" date="2024-09" db="EMBL/GenBank/DDBJ databases">
        <title>Floridaenema gen nov. (Aerosakkonemataceae, Aerosakkonematales ord. nov., Cyanobacteria) from benthic tropical and subtropical fresh waters, with the description of four new species.</title>
        <authorList>
            <person name="Moretto J.A."/>
            <person name="Berthold D.E."/>
            <person name="Lefler F.W."/>
            <person name="Huang I.-S."/>
            <person name="Laughinghouse H. IV."/>
        </authorList>
    </citation>
    <scope>NUCLEOTIDE SEQUENCE [LARGE SCALE GENOMIC DNA]</scope>
    <source>
        <strain evidence="1 2">BLCC-F50</strain>
    </source>
</reference>